<keyword evidence="2" id="KW-1185">Reference proteome</keyword>
<name>A0A6B8RHT3_9BACL</name>
<organism evidence="1 2">
    <name type="scientific">Paenibacillus psychroresistens</name>
    <dbReference type="NCBI Taxonomy" id="1778678"/>
    <lineage>
        <taxon>Bacteria</taxon>
        <taxon>Bacillati</taxon>
        <taxon>Bacillota</taxon>
        <taxon>Bacilli</taxon>
        <taxon>Bacillales</taxon>
        <taxon>Paenibacillaceae</taxon>
        <taxon>Paenibacillus</taxon>
    </lineage>
</organism>
<evidence type="ECO:0008006" key="3">
    <source>
        <dbReference type="Google" id="ProtNLM"/>
    </source>
</evidence>
<dbReference type="KEGG" id="ppsc:EHS13_14615"/>
<dbReference type="AlphaFoldDB" id="A0A6B8RHT3"/>
<evidence type="ECO:0000313" key="1">
    <source>
        <dbReference type="EMBL" id="QGQ96021.1"/>
    </source>
</evidence>
<accession>A0A6B8RHT3</accession>
<dbReference type="Proteomes" id="UP000426246">
    <property type="component" value="Chromosome"/>
</dbReference>
<evidence type="ECO:0000313" key="2">
    <source>
        <dbReference type="Proteomes" id="UP000426246"/>
    </source>
</evidence>
<proteinExistence type="predicted"/>
<protein>
    <recommendedName>
        <fullName evidence="3">Spore coat protein D</fullName>
    </recommendedName>
</protein>
<reference evidence="2" key="1">
    <citation type="submission" date="2018-11" db="EMBL/GenBank/DDBJ databases">
        <title>Complete genome sequence of Paenibacillus sp. ML311-T8.</title>
        <authorList>
            <person name="Nam Y.-D."/>
            <person name="Kang J."/>
            <person name="Chung W.-H."/>
            <person name="Park Y.S."/>
        </authorList>
    </citation>
    <scope>NUCLEOTIDE SEQUENCE [LARGE SCALE GENOMIC DNA]</scope>
    <source>
        <strain evidence="2">ML311-T8</strain>
    </source>
</reference>
<dbReference type="EMBL" id="CP034235">
    <property type="protein sequence ID" value="QGQ96021.1"/>
    <property type="molecule type" value="Genomic_DNA"/>
</dbReference>
<dbReference type="RefSeq" id="WP_155701058.1">
    <property type="nucleotide sequence ID" value="NZ_CP034235.1"/>
</dbReference>
<gene>
    <name evidence="1" type="ORF">EHS13_14615</name>
</gene>
<dbReference type="OrthoDB" id="2679273at2"/>
<sequence>MPNQQIPNCPPVDPIMTSPQRIVRDHYHHQVVQVIHPVEIINRHHCIPIYQHKICYTERDEMA</sequence>